<dbReference type="Proteomes" id="UP000824469">
    <property type="component" value="Unassembled WGS sequence"/>
</dbReference>
<feature type="compositionally biased region" description="Basic and acidic residues" evidence="1">
    <location>
        <begin position="45"/>
        <end position="72"/>
    </location>
</feature>
<evidence type="ECO:0000256" key="1">
    <source>
        <dbReference type="SAM" id="MobiDB-lite"/>
    </source>
</evidence>
<reference evidence="2 3" key="1">
    <citation type="journal article" date="2021" name="Nat. Plants">
        <title>The Taxus genome provides insights into paclitaxel biosynthesis.</title>
        <authorList>
            <person name="Xiong X."/>
            <person name="Gou J."/>
            <person name="Liao Q."/>
            <person name="Li Y."/>
            <person name="Zhou Q."/>
            <person name="Bi G."/>
            <person name="Li C."/>
            <person name="Du R."/>
            <person name="Wang X."/>
            <person name="Sun T."/>
            <person name="Guo L."/>
            <person name="Liang H."/>
            <person name="Lu P."/>
            <person name="Wu Y."/>
            <person name="Zhang Z."/>
            <person name="Ro D.K."/>
            <person name="Shang Y."/>
            <person name="Huang S."/>
            <person name="Yan J."/>
        </authorList>
    </citation>
    <scope>NUCLEOTIDE SEQUENCE [LARGE SCALE GENOMIC DNA]</scope>
    <source>
        <strain evidence="2">Ta-2019</strain>
    </source>
</reference>
<keyword evidence="3" id="KW-1185">Reference proteome</keyword>
<comment type="caution">
    <text evidence="2">The sequence shown here is derived from an EMBL/GenBank/DDBJ whole genome shotgun (WGS) entry which is preliminary data.</text>
</comment>
<protein>
    <submittedName>
        <fullName evidence="2">Uncharacterized protein</fullName>
    </submittedName>
</protein>
<evidence type="ECO:0000313" key="3">
    <source>
        <dbReference type="Proteomes" id="UP000824469"/>
    </source>
</evidence>
<feature type="region of interest" description="Disordered" evidence="1">
    <location>
        <begin position="35"/>
        <end position="73"/>
    </location>
</feature>
<sequence>MANDKKLVSKCVERARDSIWCLSFLGRQSQFIASPPKASRGLLHPTRETQEKDNDGKEEVGSGEKDEGKDAENVALKKPVKLVPCPRYENMDSKFCYCNVK</sequence>
<dbReference type="AlphaFoldDB" id="A0AA38GQT2"/>
<organism evidence="2 3">
    <name type="scientific">Taxus chinensis</name>
    <name type="common">Chinese yew</name>
    <name type="synonym">Taxus wallichiana var. chinensis</name>
    <dbReference type="NCBI Taxonomy" id="29808"/>
    <lineage>
        <taxon>Eukaryota</taxon>
        <taxon>Viridiplantae</taxon>
        <taxon>Streptophyta</taxon>
        <taxon>Embryophyta</taxon>
        <taxon>Tracheophyta</taxon>
        <taxon>Spermatophyta</taxon>
        <taxon>Pinopsida</taxon>
        <taxon>Pinidae</taxon>
        <taxon>Conifers II</taxon>
        <taxon>Cupressales</taxon>
        <taxon>Taxaceae</taxon>
        <taxon>Taxus</taxon>
    </lineage>
</organism>
<evidence type="ECO:0000313" key="2">
    <source>
        <dbReference type="EMBL" id="KAH9327774.1"/>
    </source>
</evidence>
<gene>
    <name evidence="2" type="ORF">KI387_007952</name>
</gene>
<proteinExistence type="predicted"/>
<accession>A0AA38GQT2</accession>
<dbReference type="EMBL" id="JAHRHJ020000002">
    <property type="protein sequence ID" value="KAH9327774.1"/>
    <property type="molecule type" value="Genomic_DNA"/>
</dbReference>
<name>A0AA38GQT2_TAXCH</name>